<proteinExistence type="predicted"/>
<dbReference type="AlphaFoldDB" id="A0A2X3HDS3"/>
<organism evidence="2 3">
    <name type="scientific">Listeria fleischmannii subsp. fleischmannii</name>
    <dbReference type="NCBI Taxonomy" id="1671902"/>
    <lineage>
        <taxon>Bacteria</taxon>
        <taxon>Bacillati</taxon>
        <taxon>Bacillota</taxon>
        <taxon>Bacilli</taxon>
        <taxon>Bacillales</taxon>
        <taxon>Listeriaceae</taxon>
        <taxon>Listeria</taxon>
    </lineage>
</organism>
<dbReference type="RefSeq" id="WP_036063820.1">
    <property type="nucleotide sequence ID" value="NZ_UAWT01000012.1"/>
</dbReference>
<keyword evidence="1" id="KW-0472">Membrane</keyword>
<dbReference type="EMBL" id="UAWT01000012">
    <property type="protein sequence ID" value="SQC68825.1"/>
    <property type="molecule type" value="Genomic_DNA"/>
</dbReference>
<sequence length="29" mass="3273">MSVVISILGILALILMAYLFYVLFRGENL</sequence>
<keyword evidence="1" id="KW-0812">Transmembrane</keyword>
<dbReference type="Proteomes" id="UP000250257">
    <property type="component" value="Unassembled WGS sequence"/>
</dbReference>
<feature type="transmembrane region" description="Helical" evidence="1">
    <location>
        <begin position="6"/>
        <end position="24"/>
    </location>
</feature>
<dbReference type="InterPro" id="IPR011726">
    <property type="entry name" value="KdpF"/>
</dbReference>
<evidence type="ECO:0000313" key="3">
    <source>
        <dbReference type="Proteomes" id="UP000250257"/>
    </source>
</evidence>
<evidence type="ECO:0008006" key="4">
    <source>
        <dbReference type="Google" id="ProtNLM"/>
    </source>
</evidence>
<dbReference type="Pfam" id="PF09604">
    <property type="entry name" value="Potass_KdpF"/>
    <property type="match status" value="1"/>
</dbReference>
<dbReference type="GO" id="GO:0005886">
    <property type="term" value="C:plasma membrane"/>
    <property type="evidence" value="ECO:0007669"/>
    <property type="project" value="InterPro"/>
</dbReference>
<accession>A0A2X3HDS3</accession>
<protein>
    <recommendedName>
        <fullName evidence="4">K+-transporting ATPase, F subunit</fullName>
    </recommendedName>
</protein>
<dbReference type="GO" id="GO:0008556">
    <property type="term" value="F:P-type potassium transmembrane transporter activity"/>
    <property type="evidence" value="ECO:0007669"/>
    <property type="project" value="InterPro"/>
</dbReference>
<keyword evidence="1" id="KW-1133">Transmembrane helix</keyword>
<name>A0A2X3HDS3_9LIST</name>
<evidence type="ECO:0000313" key="2">
    <source>
        <dbReference type="EMBL" id="SQC68825.1"/>
    </source>
</evidence>
<gene>
    <name evidence="2" type="ORF">NCTC13940_01252</name>
</gene>
<reference evidence="2 3" key="1">
    <citation type="submission" date="2018-06" db="EMBL/GenBank/DDBJ databases">
        <authorList>
            <consortium name="Pathogen Informatics"/>
            <person name="Doyle S."/>
        </authorList>
    </citation>
    <scope>NUCLEOTIDE SEQUENCE [LARGE SCALE GENOMIC DNA]</scope>
    <source>
        <strain evidence="2 3">NCTC13940</strain>
    </source>
</reference>
<evidence type="ECO:0000256" key="1">
    <source>
        <dbReference type="SAM" id="Phobius"/>
    </source>
</evidence>